<evidence type="ECO:0000313" key="4">
    <source>
        <dbReference type="Proteomes" id="UP001205867"/>
    </source>
</evidence>
<keyword evidence="2" id="KW-0812">Transmembrane</keyword>
<name>A0AAP3AH36_MICLU</name>
<gene>
    <name evidence="3" type="ORF">M3A82_001040</name>
</gene>
<dbReference type="Proteomes" id="UP001205867">
    <property type="component" value="Unassembled WGS sequence"/>
</dbReference>
<evidence type="ECO:0000313" key="3">
    <source>
        <dbReference type="EMBL" id="MCV7627935.1"/>
    </source>
</evidence>
<dbReference type="InterPro" id="IPR021403">
    <property type="entry name" value="DUF3043"/>
</dbReference>
<keyword evidence="2" id="KW-0472">Membrane</keyword>
<evidence type="ECO:0000256" key="2">
    <source>
        <dbReference type="SAM" id="Phobius"/>
    </source>
</evidence>
<protein>
    <submittedName>
        <fullName evidence="3">DUF3043 domain-containing protein</fullName>
    </submittedName>
</protein>
<feature type="compositionally biased region" description="Basic and acidic residues" evidence="1">
    <location>
        <begin position="89"/>
        <end position="101"/>
    </location>
</feature>
<proteinExistence type="predicted"/>
<feature type="compositionally biased region" description="Low complexity" evidence="1">
    <location>
        <begin position="18"/>
        <end position="32"/>
    </location>
</feature>
<dbReference type="AlphaFoldDB" id="A0AAP3AH36"/>
<keyword evidence="2" id="KW-1133">Transmembrane helix</keyword>
<feature type="transmembrane region" description="Helical" evidence="2">
    <location>
        <begin position="140"/>
        <end position="161"/>
    </location>
</feature>
<comment type="caution">
    <text evidence="3">The sequence shown here is derived from an EMBL/GenBank/DDBJ whole genome shotgun (WGS) entry which is preliminary data.</text>
</comment>
<accession>A0AAP3AH36</accession>
<reference evidence="3" key="1">
    <citation type="submission" date="2023-06" db="EMBL/GenBank/DDBJ databases">
        <title>lsaBGC provides a comprehensive framework for evolutionary analysis of biosynthetic gene clusters within focal taxa.</title>
        <authorList>
            <person name="Salamzade R."/>
            <person name="Sandstrom S."/>
            <person name="Kalan L.R."/>
        </authorList>
    </citation>
    <scope>NUCLEOTIDE SEQUENCE</scope>
    <source>
        <strain evidence="3">P3-SID899</strain>
    </source>
</reference>
<dbReference type="EMBL" id="JALXKZ020000001">
    <property type="protein sequence ID" value="MCV7627935.1"/>
    <property type="molecule type" value="Genomic_DNA"/>
</dbReference>
<feature type="compositionally biased region" description="Basic and acidic residues" evidence="1">
    <location>
        <begin position="47"/>
        <end position="72"/>
    </location>
</feature>
<sequence length="207" mass="23253">MFKRDKIPETAPAPSTHGSSAAPAEGAAGAEAGPRDRSQGKKGPTPRRRDQEAARRRTLVPEDRKAARKAERQAMAQERMRQRAALETGDERGLPARDKGPQKRWVRDYVDARTGIGEWLMPVVFAYVLLMFIPGREAQLILMISLYVLVALVLIESFMVSRHIKKGLTERFGTPESGTGFYGIMRALQFRRLRLPKPQVKRGEYPA</sequence>
<feature type="transmembrane region" description="Helical" evidence="2">
    <location>
        <begin position="116"/>
        <end position="134"/>
    </location>
</feature>
<evidence type="ECO:0000256" key="1">
    <source>
        <dbReference type="SAM" id="MobiDB-lite"/>
    </source>
</evidence>
<dbReference type="Pfam" id="PF11241">
    <property type="entry name" value="DUF3043"/>
    <property type="match status" value="1"/>
</dbReference>
<feature type="region of interest" description="Disordered" evidence="1">
    <location>
        <begin position="1"/>
        <end position="101"/>
    </location>
</feature>
<organism evidence="3 4">
    <name type="scientific">Micrococcus luteus</name>
    <name type="common">Micrococcus lysodeikticus</name>
    <dbReference type="NCBI Taxonomy" id="1270"/>
    <lineage>
        <taxon>Bacteria</taxon>
        <taxon>Bacillati</taxon>
        <taxon>Actinomycetota</taxon>
        <taxon>Actinomycetes</taxon>
        <taxon>Micrococcales</taxon>
        <taxon>Micrococcaceae</taxon>
        <taxon>Micrococcus</taxon>
    </lineage>
</organism>